<dbReference type="EMBL" id="AP024445">
    <property type="protein sequence ID" value="BCS23464.1"/>
    <property type="molecule type" value="Genomic_DNA"/>
</dbReference>
<dbReference type="GeneID" id="64973469"/>
<feature type="compositionally biased region" description="Low complexity" evidence="1">
    <location>
        <begin position="67"/>
        <end position="77"/>
    </location>
</feature>
<dbReference type="RefSeq" id="XP_041555658.1">
    <property type="nucleotide sequence ID" value="XM_041702921.1"/>
</dbReference>
<sequence>MAADDRGKTKRRNWKPPVLTWRIGAPPPKRTKAIVKEPELLPAEQGPPPGPQTENPSGPEDKEDQQRQLQQALRAQKVPSPEICEITSSLDPFCQLPYELTPENRALLHCYLLQVPAKVYGTRPDTVFSAVRDVSLPMSLGSSLTMWWMIVAADGLFTHPGADHADTVARRKGQAYRLLNHSLSQNAGKITDDLLGGIIMAAITEARLSDPVACHAHLKGCEAAIEARGGLKKSLMNCEIPGLRLAHLMPYLVCEPFPAAEGSVEEEQVQRFVELLISRMNDATEANAVSPQAGLAQLKSMVVGLGLLRSGLRFYLRPDERDVTRFADEAALFLALFLVTRTLWTYRESVDDSQLFLSRLNAFFEASTGFDPHTGRPLLTEQGLMCCVIKVIQNLPGTPHSDGGVSTLIHSVDAVQVYRTITLRSAREEARLILCRILSGYDF</sequence>
<gene>
    <name evidence="2" type="ORF">APUU_31689S</name>
</gene>
<proteinExistence type="predicted"/>
<protein>
    <submittedName>
        <fullName evidence="2">Uncharacterized protein</fullName>
    </submittedName>
</protein>
<organism evidence="2 3">
    <name type="scientific">Aspergillus puulaauensis</name>
    <dbReference type="NCBI Taxonomy" id="1220207"/>
    <lineage>
        <taxon>Eukaryota</taxon>
        <taxon>Fungi</taxon>
        <taxon>Dikarya</taxon>
        <taxon>Ascomycota</taxon>
        <taxon>Pezizomycotina</taxon>
        <taxon>Eurotiomycetes</taxon>
        <taxon>Eurotiomycetidae</taxon>
        <taxon>Eurotiales</taxon>
        <taxon>Aspergillaceae</taxon>
        <taxon>Aspergillus</taxon>
    </lineage>
</organism>
<dbReference type="Proteomes" id="UP000654913">
    <property type="component" value="Chromosome 3"/>
</dbReference>
<dbReference type="KEGG" id="apuu:APUU_31689S"/>
<accession>A0A7R7XLH9</accession>
<dbReference type="PANTHER" id="PTHR37540:SF5">
    <property type="entry name" value="TRANSCRIPTION FACTOR DOMAIN-CONTAINING PROTEIN"/>
    <property type="match status" value="1"/>
</dbReference>
<keyword evidence="3" id="KW-1185">Reference proteome</keyword>
<evidence type="ECO:0000313" key="3">
    <source>
        <dbReference type="Proteomes" id="UP000654913"/>
    </source>
</evidence>
<dbReference type="PANTHER" id="PTHR37540">
    <property type="entry name" value="TRANSCRIPTION FACTOR (ACR-2), PUTATIVE-RELATED-RELATED"/>
    <property type="match status" value="1"/>
</dbReference>
<evidence type="ECO:0000256" key="1">
    <source>
        <dbReference type="SAM" id="MobiDB-lite"/>
    </source>
</evidence>
<evidence type="ECO:0000313" key="2">
    <source>
        <dbReference type="EMBL" id="BCS23464.1"/>
    </source>
</evidence>
<reference evidence="2" key="1">
    <citation type="submission" date="2021-01" db="EMBL/GenBank/DDBJ databases">
        <authorList>
            <consortium name="Aspergillus puulaauensis MK2 genome sequencing consortium"/>
            <person name="Kazuki M."/>
            <person name="Futagami T."/>
        </authorList>
    </citation>
    <scope>NUCLEOTIDE SEQUENCE</scope>
    <source>
        <strain evidence="2">MK2</strain>
    </source>
</reference>
<dbReference type="AlphaFoldDB" id="A0A7R7XLH9"/>
<reference evidence="2" key="2">
    <citation type="submission" date="2021-02" db="EMBL/GenBank/DDBJ databases">
        <title>Aspergillus puulaauensis MK2 genome sequence.</title>
        <authorList>
            <person name="Futagami T."/>
            <person name="Mori K."/>
            <person name="Kadooka C."/>
            <person name="Tanaka T."/>
        </authorList>
    </citation>
    <scope>NUCLEOTIDE SEQUENCE</scope>
    <source>
        <strain evidence="2">MK2</strain>
    </source>
</reference>
<name>A0A7R7XLH9_9EURO</name>
<dbReference type="OrthoDB" id="4135055at2759"/>
<feature type="region of interest" description="Disordered" evidence="1">
    <location>
        <begin position="1"/>
        <end position="80"/>
    </location>
</feature>